<proteinExistence type="predicted"/>
<dbReference type="InterPro" id="IPR035069">
    <property type="entry name" value="TTHA1013/TTHA0281-like"/>
</dbReference>
<organism evidence="1">
    <name type="scientific">Siphoviridae sp. ctR0j7</name>
    <dbReference type="NCBI Taxonomy" id="2823580"/>
    <lineage>
        <taxon>Viruses</taxon>
        <taxon>Duplodnaviria</taxon>
        <taxon>Heunggongvirae</taxon>
        <taxon>Uroviricota</taxon>
        <taxon>Caudoviricetes</taxon>
    </lineage>
</organism>
<dbReference type="EMBL" id="BK014722">
    <property type="protein sequence ID" value="DAD69491.1"/>
    <property type="molecule type" value="Genomic_DNA"/>
</dbReference>
<dbReference type="SUPFAM" id="SSF143100">
    <property type="entry name" value="TTHA1013/TTHA0281-like"/>
    <property type="match status" value="1"/>
</dbReference>
<name>A0A8S5LI33_9CAUD</name>
<protein>
    <submittedName>
        <fullName evidence="1">Putative nuclease</fullName>
    </submittedName>
</protein>
<evidence type="ECO:0000313" key="1">
    <source>
        <dbReference type="EMBL" id="DAD69491.1"/>
    </source>
</evidence>
<reference evidence="1" key="1">
    <citation type="journal article" date="2021" name="Proc. Natl. Acad. Sci. U.S.A.">
        <title>A Catalog of Tens of Thousands of Viruses from Human Metagenomes Reveals Hidden Associations with Chronic Diseases.</title>
        <authorList>
            <person name="Tisza M.J."/>
            <person name="Buck C.B."/>
        </authorList>
    </citation>
    <scope>NUCLEOTIDE SEQUENCE</scope>
    <source>
        <strain evidence="1">CtR0j7</strain>
    </source>
</reference>
<accession>A0A8S5LI33</accession>
<dbReference type="Gene3D" id="3.30.160.250">
    <property type="match status" value="1"/>
</dbReference>
<sequence>MLAYPYDLTQDDNGEWLVTFPDIPEAAATGEDKEAAVIEAMDGLLCALDGYFADKRIIPTPSRAKKGQAVLTLPALPTAKILLLNEMLSQGVKKAEMARRLNVHMPQIDRLLDLRHSTKLEFVEQAAVQLGKRLDIAMAA</sequence>